<keyword evidence="3" id="KW-1185">Reference proteome</keyword>
<evidence type="ECO:0000256" key="1">
    <source>
        <dbReference type="SAM" id="MobiDB-lite"/>
    </source>
</evidence>
<dbReference type="InParanoid" id="A0A0D0D0W3"/>
<reference evidence="2 3" key="1">
    <citation type="submission" date="2014-04" db="EMBL/GenBank/DDBJ databases">
        <authorList>
            <consortium name="DOE Joint Genome Institute"/>
            <person name="Kuo A."/>
            <person name="Kohler A."/>
            <person name="Jargeat P."/>
            <person name="Nagy L.G."/>
            <person name="Floudas D."/>
            <person name="Copeland A."/>
            <person name="Barry K.W."/>
            <person name="Cichocki N."/>
            <person name="Veneault-Fourrey C."/>
            <person name="LaButti K."/>
            <person name="Lindquist E.A."/>
            <person name="Lipzen A."/>
            <person name="Lundell T."/>
            <person name="Morin E."/>
            <person name="Murat C."/>
            <person name="Sun H."/>
            <person name="Tunlid A."/>
            <person name="Henrissat B."/>
            <person name="Grigoriev I.V."/>
            <person name="Hibbett D.S."/>
            <person name="Martin F."/>
            <person name="Nordberg H.P."/>
            <person name="Cantor M.N."/>
            <person name="Hua S.X."/>
        </authorList>
    </citation>
    <scope>NUCLEOTIDE SEQUENCE [LARGE SCALE GENOMIC DNA]</scope>
    <source>
        <strain evidence="2 3">Ve08.2h10</strain>
    </source>
</reference>
<feature type="region of interest" description="Disordered" evidence="1">
    <location>
        <begin position="1"/>
        <end position="41"/>
    </location>
</feature>
<organism evidence="2 3">
    <name type="scientific">Paxillus rubicundulus Ve08.2h10</name>
    <dbReference type="NCBI Taxonomy" id="930991"/>
    <lineage>
        <taxon>Eukaryota</taxon>
        <taxon>Fungi</taxon>
        <taxon>Dikarya</taxon>
        <taxon>Basidiomycota</taxon>
        <taxon>Agaricomycotina</taxon>
        <taxon>Agaricomycetes</taxon>
        <taxon>Agaricomycetidae</taxon>
        <taxon>Boletales</taxon>
        <taxon>Paxilineae</taxon>
        <taxon>Paxillaceae</taxon>
        <taxon>Paxillus</taxon>
    </lineage>
</organism>
<sequence>MGRGTANESEEASDKPFEWSESDAPGDSRCSSAKGNKGHCAGRPIQEKITAWYAFDSLLGSWSSF</sequence>
<protein>
    <submittedName>
        <fullName evidence="2">Unplaced genomic scaffold scaffold_4937, whole genome shotgun sequence</fullName>
    </submittedName>
</protein>
<dbReference type="EMBL" id="KN829759">
    <property type="protein sequence ID" value="KIK73429.1"/>
    <property type="molecule type" value="Genomic_DNA"/>
</dbReference>
<accession>A0A0D0D0W3</accession>
<dbReference type="AlphaFoldDB" id="A0A0D0D0W3"/>
<dbReference type="Proteomes" id="UP000054538">
    <property type="component" value="Unassembled WGS sequence"/>
</dbReference>
<evidence type="ECO:0000313" key="3">
    <source>
        <dbReference type="Proteomes" id="UP000054538"/>
    </source>
</evidence>
<gene>
    <name evidence="2" type="ORF">PAXRUDRAFT_20860</name>
</gene>
<evidence type="ECO:0000313" key="2">
    <source>
        <dbReference type="EMBL" id="KIK73429.1"/>
    </source>
</evidence>
<reference evidence="3" key="2">
    <citation type="submission" date="2015-01" db="EMBL/GenBank/DDBJ databases">
        <title>Evolutionary Origins and Diversification of the Mycorrhizal Mutualists.</title>
        <authorList>
            <consortium name="DOE Joint Genome Institute"/>
            <consortium name="Mycorrhizal Genomics Consortium"/>
            <person name="Kohler A."/>
            <person name="Kuo A."/>
            <person name="Nagy L.G."/>
            <person name="Floudas D."/>
            <person name="Copeland A."/>
            <person name="Barry K.W."/>
            <person name="Cichocki N."/>
            <person name="Veneault-Fourrey C."/>
            <person name="LaButti K."/>
            <person name="Lindquist E.A."/>
            <person name="Lipzen A."/>
            <person name="Lundell T."/>
            <person name="Morin E."/>
            <person name="Murat C."/>
            <person name="Riley R."/>
            <person name="Ohm R."/>
            <person name="Sun H."/>
            <person name="Tunlid A."/>
            <person name="Henrissat B."/>
            <person name="Grigoriev I.V."/>
            <person name="Hibbett D.S."/>
            <person name="Martin F."/>
        </authorList>
    </citation>
    <scope>NUCLEOTIDE SEQUENCE [LARGE SCALE GENOMIC DNA]</scope>
    <source>
        <strain evidence="3">Ve08.2h10</strain>
    </source>
</reference>
<dbReference type="HOGENOM" id="CLU_2850377_0_0_1"/>
<proteinExistence type="predicted"/>
<name>A0A0D0D0W3_9AGAM</name>